<feature type="domain" description="HTH araC/xylS-type" evidence="3">
    <location>
        <begin position="234"/>
        <end position="323"/>
    </location>
</feature>
<name>A0A7Y9U5N0_9BURK</name>
<dbReference type="InterPro" id="IPR018060">
    <property type="entry name" value="HTH_AraC"/>
</dbReference>
<keyword evidence="5" id="KW-1185">Reference proteome</keyword>
<dbReference type="PANTHER" id="PTHR43130">
    <property type="entry name" value="ARAC-FAMILY TRANSCRIPTIONAL REGULATOR"/>
    <property type="match status" value="1"/>
</dbReference>
<sequence length="323" mass="34274">MIDILFLVLPDTLLLDIAGPAEAFRLANQALRRRGLPEAFRLRYAGPQTQADSSVGLLLARLEPLPAAFVRPTWVVLLGRPGDACEVVGHGAEWMDARHWLAQTVAPRLAAPGEAPDGVRLLTVCSGALLAADAGLLAGRQVTTHHELLDDLQALAPTARVQANRVFVEDGAVLTSAGVTAGIDLALHGVAQVCGEVIAAAVAQVMVVFARRGVQAPQVSALLAHRDHLHPAVHRVQDAVCAAPAEPWDSARMAAAAHVTERHLARLFRLHTGVSPRGYVEQVRAALAGQALAQGKTEREALALAGFSTPRQMRQALGKRPSR</sequence>
<dbReference type="Proteomes" id="UP000518288">
    <property type="component" value="Unassembled WGS sequence"/>
</dbReference>
<dbReference type="SMART" id="SM00342">
    <property type="entry name" value="HTH_ARAC"/>
    <property type="match status" value="1"/>
</dbReference>
<dbReference type="InterPro" id="IPR009057">
    <property type="entry name" value="Homeodomain-like_sf"/>
</dbReference>
<dbReference type="InterPro" id="IPR002818">
    <property type="entry name" value="DJ-1/PfpI"/>
</dbReference>
<dbReference type="InterPro" id="IPR029062">
    <property type="entry name" value="Class_I_gatase-like"/>
</dbReference>
<dbReference type="GO" id="GO:0043565">
    <property type="term" value="F:sequence-specific DNA binding"/>
    <property type="evidence" value="ECO:0007669"/>
    <property type="project" value="InterPro"/>
</dbReference>
<gene>
    <name evidence="4" type="ORF">BDD16_000812</name>
</gene>
<dbReference type="InterPro" id="IPR052158">
    <property type="entry name" value="INH-QAR"/>
</dbReference>
<accession>A0A7Y9U5N0</accession>
<dbReference type="RefSeq" id="WP_179632785.1">
    <property type="nucleotide sequence ID" value="NZ_JACCFH010000001.1"/>
</dbReference>
<dbReference type="Pfam" id="PF01965">
    <property type="entry name" value="DJ-1_PfpI"/>
    <property type="match status" value="1"/>
</dbReference>
<dbReference type="SUPFAM" id="SSF52317">
    <property type="entry name" value="Class I glutamine amidotransferase-like"/>
    <property type="match status" value="1"/>
</dbReference>
<protein>
    <submittedName>
        <fullName evidence="4">Transcriptional regulator GlxA family with amidase domain</fullName>
    </submittedName>
</protein>
<dbReference type="EMBL" id="JACCFH010000001">
    <property type="protein sequence ID" value="NYG31826.1"/>
    <property type="molecule type" value="Genomic_DNA"/>
</dbReference>
<dbReference type="SUPFAM" id="SSF46689">
    <property type="entry name" value="Homeodomain-like"/>
    <property type="match status" value="1"/>
</dbReference>
<dbReference type="Pfam" id="PF12833">
    <property type="entry name" value="HTH_18"/>
    <property type="match status" value="1"/>
</dbReference>
<comment type="caution">
    <text evidence="4">The sequence shown here is derived from an EMBL/GenBank/DDBJ whole genome shotgun (WGS) entry which is preliminary data.</text>
</comment>
<organism evidence="4 5">
    <name type="scientific">Sphaerotilus montanus</name>
    <dbReference type="NCBI Taxonomy" id="522889"/>
    <lineage>
        <taxon>Bacteria</taxon>
        <taxon>Pseudomonadati</taxon>
        <taxon>Pseudomonadota</taxon>
        <taxon>Betaproteobacteria</taxon>
        <taxon>Burkholderiales</taxon>
        <taxon>Sphaerotilaceae</taxon>
        <taxon>Sphaerotilus</taxon>
    </lineage>
</organism>
<reference evidence="4 5" key="1">
    <citation type="submission" date="2020-07" db="EMBL/GenBank/DDBJ databases">
        <title>Genomic Encyclopedia of Archaeal and Bacterial Type Strains, Phase II (KMG-II): from individual species to whole genera.</title>
        <authorList>
            <person name="Goeker M."/>
        </authorList>
    </citation>
    <scope>NUCLEOTIDE SEQUENCE [LARGE SCALE GENOMIC DNA]</scope>
    <source>
        <strain evidence="4 5">DSM 21226</strain>
    </source>
</reference>
<keyword evidence="2" id="KW-0804">Transcription</keyword>
<evidence type="ECO:0000256" key="2">
    <source>
        <dbReference type="ARBA" id="ARBA00023163"/>
    </source>
</evidence>
<evidence type="ECO:0000256" key="1">
    <source>
        <dbReference type="ARBA" id="ARBA00023015"/>
    </source>
</evidence>
<proteinExistence type="predicted"/>
<evidence type="ECO:0000259" key="3">
    <source>
        <dbReference type="PROSITE" id="PS01124"/>
    </source>
</evidence>
<dbReference type="GO" id="GO:0003700">
    <property type="term" value="F:DNA-binding transcription factor activity"/>
    <property type="evidence" value="ECO:0007669"/>
    <property type="project" value="InterPro"/>
</dbReference>
<evidence type="ECO:0000313" key="5">
    <source>
        <dbReference type="Proteomes" id="UP000518288"/>
    </source>
</evidence>
<dbReference type="AlphaFoldDB" id="A0A7Y9U5N0"/>
<evidence type="ECO:0000313" key="4">
    <source>
        <dbReference type="EMBL" id="NYG31826.1"/>
    </source>
</evidence>
<dbReference type="PROSITE" id="PS01124">
    <property type="entry name" value="HTH_ARAC_FAMILY_2"/>
    <property type="match status" value="1"/>
</dbReference>
<dbReference type="Gene3D" id="1.10.10.60">
    <property type="entry name" value="Homeodomain-like"/>
    <property type="match status" value="1"/>
</dbReference>
<dbReference type="Gene3D" id="3.40.50.880">
    <property type="match status" value="1"/>
</dbReference>
<keyword evidence="1" id="KW-0805">Transcription regulation</keyword>
<dbReference type="PANTHER" id="PTHR43130:SF3">
    <property type="entry name" value="HTH-TYPE TRANSCRIPTIONAL REGULATOR RV1931C"/>
    <property type="match status" value="1"/>
</dbReference>